<dbReference type="RefSeq" id="XP_043155026.1">
    <property type="nucleotide sequence ID" value="XM_043299091.1"/>
</dbReference>
<dbReference type="EMBL" id="BHVY01000002">
    <property type="protein sequence ID" value="GIJ84279.1"/>
    <property type="molecule type" value="Genomic_DNA"/>
</dbReference>
<dbReference type="AlphaFoldDB" id="A0A9P3EQU2"/>
<evidence type="ECO:0000313" key="2">
    <source>
        <dbReference type="Proteomes" id="UP001043456"/>
    </source>
</evidence>
<dbReference type="GeneID" id="67001731"/>
<comment type="caution">
    <text evidence="1">The sequence shown here is derived from an EMBL/GenBank/DDBJ whole genome shotgun (WGS) entry which is preliminary data.</text>
</comment>
<gene>
    <name evidence="1" type="ORF">Asppvi_003119</name>
</gene>
<sequence>MGVYIKLIYSKIDTDIGSATSQFRGLTRVVRHTRSLFVERRNHTTEEELSKIGAKLDQYGLIIPNDEGDEIPLLQHPTGLAALGWFDDPLLPVVEQPQVLNDEEMEEVLNEPAVREILWEACVQQGHHILCSEGIVSALAEAKDRVAGKSRQLPEDCSYREKLDSLAMRILKRPATELNQILVVTF</sequence>
<proteinExistence type="predicted"/>
<dbReference type="Proteomes" id="UP001043456">
    <property type="component" value="Unassembled WGS sequence"/>
</dbReference>
<name>A0A9P3EQU2_9EURO</name>
<organism evidence="1 2">
    <name type="scientific">Aspergillus pseudoviridinutans</name>
    <dbReference type="NCBI Taxonomy" id="1517512"/>
    <lineage>
        <taxon>Eukaryota</taxon>
        <taxon>Fungi</taxon>
        <taxon>Dikarya</taxon>
        <taxon>Ascomycota</taxon>
        <taxon>Pezizomycotina</taxon>
        <taxon>Eurotiomycetes</taxon>
        <taxon>Eurotiomycetidae</taxon>
        <taxon>Eurotiales</taxon>
        <taxon>Aspergillaceae</taxon>
        <taxon>Aspergillus</taxon>
        <taxon>Aspergillus subgen. Fumigati</taxon>
    </lineage>
</organism>
<keyword evidence="2" id="KW-1185">Reference proteome</keyword>
<evidence type="ECO:0000313" key="1">
    <source>
        <dbReference type="EMBL" id="GIJ84279.1"/>
    </source>
</evidence>
<reference evidence="1 2" key="1">
    <citation type="submission" date="2018-10" db="EMBL/GenBank/DDBJ databases">
        <title>Pan-genome distribution and transcriptional activeness of fungal secondary metabolism genes in Aspergillus section Fumigati.</title>
        <authorList>
            <person name="Takahashi H."/>
            <person name="Umemura M."/>
            <person name="Ninomiya A."/>
            <person name="Kusuya Y."/>
            <person name="Urayama S."/>
            <person name="Shimizu M."/>
            <person name="Watanabe A."/>
            <person name="Kamei K."/>
            <person name="Yaguchi T."/>
            <person name="Hagiwara D."/>
        </authorList>
    </citation>
    <scope>NUCLEOTIDE SEQUENCE [LARGE SCALE GENOMIC DNA]</scope>
    <source>
        <strain evidence="1 2">IFM 55266</strain>
    </source>
</reference>
<accession>A0A9P3EQU2</accession>
<protein>
    <submittedName>
        <fullName evidence="1">Uncharacterized protein</fullName>
    </submittedName>
</protein>